<comment type="catalytic activity">
    <reaction evidence="6">
        <text>(5R)-5-hydroxy-L-lysine + GTP = (5R)-5-phosphooxy-L-lysine + GDP + H(+)</text>
        <dbReference type="Rhea" id="RHEA:19049"/>
        <dbReference type="ChEBI" id="CHEBI:15378"/>
        <dbReference type="ChEBI" id="CHEBI:37565"/>
        <dbReference type="ChEBI" id="CHEBI:57882"/>
        <dbReference type="ChEBI" id="CHEBI:58189"/>
        <dbReference type="ChEBI" id="CHEBI:58357"/>
        <dbReference type="EC" id="2.7.1.81"/>
    </reaction>
</comment>
<organism evidence="11 12">
    <name type="scientific">Elysia crispata</name>
    <name type="common">lettuce slug</name>
    <dbReference type="NCBI Taxonomy" id="231223"/>
    <lineage>
        <taxon>Eukaryota</taxon>
        <taxon>Metazoa</taxon>
        <taxon>Spiralia</taxon>
        <taxon>Lophotrochozoa</taxon>
        <taxon>Mollusca</taxon>
        <taxon>Gastropoda</taxon>
        <taxon>Heterobranchia</taxon>
        <taxon>Euthyneura</taxon>
        <taxon>Panpulmonata</taxon>
        <taxon>Sacoglossa</taxon>
        <taxon>Placobranchoidea</taxon>
        <taxon>Plakobranchidae</taxon>
        <taxon>Elysia</taxon>
    </lineage>
</organism>
<dbReference type="Gene3D" id="3.90.1200.10">
    <property type="match status" value="1"/>
</dbReference>
<dbReference type="PANTHER" id="PTHR21064:SF1">
    <property type="entry name" value="HYDROXYLYSINE KINASE"/>
    <property type="match status" value="1"/>
</dbReference>
<evidence type="ECO:0000256" key="3">
    <source>
        <dbReference type="ARBA" id="ARBA00022490"/>
    </source>
</evidence>
<gene>
    <name evidence="11" type="ORF">RRG08_039361</name>
</gene>
<dbReference type="FunFam" id="3.90.1200.10:FF:000007">
    <property type="entry name" value="hydroxylysine kinase isoform X1"/>
    <property type="match status" value="1"/>
</dbReference>
<evidence type="ECO:0000256" key="6">
    <source>
        <dbReference type="ARBA" id="ARBA00036820"/>
    </source>
</evidence>
<sequence>MSADAILDTNMNKSNEDSELVVPDEVRLPQIDNKEASVMKMLMDNYGLKVTSLKPLNGYDDLNYHVKTEPEYHNPHIDSHRPEGYFLKISNLKDSQQPEMLHAQRSVMDHLIRKGIVCQEAIKGINGEVFTDITSLNKSGETVTYAASLRTFLQGRVIAGTTLTANLLFQFGVFTAQITDALQTFRVPFYEKYDHLWNLSNLSKVSEVLFAVKDDKMRKMCEEVINSFETHVLAKRNTFRLALIHGDLNEHNVLIDTDPSSDSGLRISGLLDFQDCALSYPVYDIAIFICYMLMTGHAEVPQEDVPGYMLAGYNSVLKLPQAEKNALRICIAARMVMSLVYGAYTYYLDPTNEYVLETAKFGWKALAQFWEADEQKLQDRWDEIINEYESK</sequence>
<comment type="subcellular location">
    <subcellularLocation>
        <location evidence="1">Cytoplasm</location>
    </subcellularLocation>
</comment>
<reference evidence="11" key="1">
    <citation type="journal article" date="2023" name="G3 (Bethesda)">
        <title>A reference genome for the long-term kleptoplast-retaining sea slug Elysia crispata morphotype clarki.</title>
        <authorList>
            <person name="Eastman K.E."/>
            <person name="Pendleton A.L."/>
            <person name="Shaikh M.A."/>
            <person name="Suttiyut T."/>
            <person name="Ogas R."/>
            <person name="Tomko P."/>
            <person name="Gavelis G."/>
            <person name="Widhalm J.R."/>
            <person name="Wisecaver J.H."/>
        </authorList>
    </citation>
    <scope>NUCLEOTIDE SEQUENCE</scope>
    <source>
        <strain evidence="11">ECLA1</strain>
    </source>
</reference>
<dbReference type="InterPro" id="IPR050249">
    <property type="entry name" value="Pseudomonas-type_ThrB"/>
</dbReference>
<dbReference type="PANTHER" id="PTHR21064">
    <property type="entry name" value="AMINOGLYCOSIDE PHOSPHOTRANSFERASE DOMAIN-CONTAINING PROTEIN-RELATED"/>
    <property type="match status" value="1"/>
</dbReference>
<evidence type="ECO:0000256" key="5">
    <source>
        <dbReference type="ARBA" id="ARBA00022777"/>
    </source>
</evidence>
<keyword evidence="3" id="KW-0963">Cytoplasm</keyword>
<evidence type="ECO:0000256" key="1">
    <source>
        <dbReference type="ARBA" id="ARBA00004496"/>
    </source>
</evidence>
<keyword evidence="5" id="KW-0418">Kinase</keyword>
<comment type="caution">
    <text evidence="11">The sequence shown here is derived from an EMBL/GenBank/DDBJ whole genome shotgun (WGS) entry which is preliminary data.</text>
</comment>
<evidence type="ECO:0000256" key="9">
    <source>
        <dbReference type="ARBA" id="ARBA00040505"/>
    </source>
</evidence>
<evidence type="ECO:0000313" key="11">
    <source>
        <dbReference type="EMBL" id="KAK3716566.1"/>
    </source>
</evidence>
<dbReference type="EMBL" id="JAWDGP010007472">
    <property type="protein sequence ID" value="KAK3716566.1"/>
    <property type="molecule type" value="Genomic_DNA"/>
</dbReference>
<keyword evidence="12" id="KW-1185">Reference proteome</keyword>
<evidence type="ECO:0000313" key="12">
    <source>
        <dbReference type="Proteomes" id="UP001283361"/>
    </source>
</evidence>
<evidence type="ECO:0000256" key="4">
    <source>
        <dbReference type="ARBA" id="ARBA00022679"/>
    </source>
</evidence>
<dbReference type="InterPro" id="IPR011009">
    <property type="entry name" value="Kinase-like_dom_sf"/>
</dbReference>
<comment type="similarity">
    <text evidence="2">Belongs to the aminoglycoside phosphotransferase family.</text>
</comment>
<dbReference type="GO" id="GO:0047992">
    <property type="term" value="F:hydroxylysine kinase activity"/>
    <property type="evidence" value="ECO:0007669"/>
    <property type="project" value="UniProtKB-EC"/>
</dbReference>
<comment type="function">
    <text evidence="7">Catalyzes the GTP-dependent phosphorylation of 5-hydroxy-L-lysine.</text>
</comment>
<proteinExistence type="inferred from homology"/>
<evidence type="ECO:0000256" key="2">
    <source>
        <dbReference type="ARBA" id="ARBA00006219"/>
    </source>
</evidence>
<accession>A0AAE1CMZ3</accession>
<dbReference type="Proteomes" id="UP001283361">
    <property type="component" value="Unassembled WGS sequence"/>
</dbReference>
<dbReference type="InterPro" id="IPR002575">
    <property type="entry name" value="Aminoglycoside_PTrfase"/>
</dbReference>
<dbReference type="Pfam" id="PF01636">
    <property type="entry name" value="APH"/>
    <property type="match status" value="1"/>
</dbReference>
<dbReference type="SUPFAM" id="SSF56112">
    <property type="entry name" value="Protein kinase-like (PK-like)"/>
    <property type="match status" value="1"/>
</dbReference>
<dbReference type="AlphaFoldDB" id="A0AAE1CMZ3"/>
<dbReference type="Gene3D" id="3.30.200.20">
    <property type="entry name" value="Phosphorylase Kinase, domain 1"/>
    <property type="match status" value="1"/>
</dbReference>
<evidence type="ECO:0000256" key="7">
    <source>
        <dbReference type="ARBA" id="ARBA00037368"/>
    </source>
</evidence>
<keyword evidence="4" id="KW-0808">Transferase</keyword>
<name>A0AAE1CMZ3_9GAST</name>
<dbReference type="GO" id="GO:0005737">
    <property type="term" value="C:cytoplasm"/>
    <property type="evidence" value="ECO:0007669"/>
    <property type="project" value="UniProtKB-SubCell"/>
</dbReference>
<protein>
    <recommendedName>
        <fullName evidence="9">Hydroxylysine kinase</fullName>
        <ecNumber evidence="8">2.7.1.81</ecNumber>
    </recommendedName>
</protein>
<feature type="domain" description="Aminoglycoside phosphotransferase" evidence="10">
    <location>
        <begin position="56"/>
        <end position="289"/>
    </location>
</feature>
<evidence type="ECO:0000256" key="8">
    <source>
        <dbReference type="ARBA" id="ARBA00038873"/>
    </source>
</evidence>
<evidence type="ECO:0000259" key="10">
    <source>
        <dbReference type="Pfam" id="PF01636"/>
    </source>
</evidence>
<dbReference type="EC" id="2.7.1.81" evidence="8"/>